<proteinExistence type="predicted"/>
<protein>
    <submittedName>
        <fullName evidence="1">Uncharacterized protein</fullName>
    </submittedName>
</protein>
<evidence type="ECO:0000313" key="1">
    <source>
        <dbReference type="EMBL" id="SDQ39763.1"/>
    </source>
</evidence>
<sequence>MSDQRPTVRPVTLARLVEITDACLNSSQTMSNLEEQFDTTERRLRSIVLESLRLDLIRTLQSTDDGRDDEVDRYRVTTVGEQFHEAVTDEDWRQVSSILETRSPHYGAFLSVLEEIQPAELQTLLAELEDRNEHTPYAFNQTGVEVVGDWAERLGVIQRNAFTGTYYVVDRSTVPPNFPFVLLAVFDELEERTGVNLSQRYVSIPELREFLCERVRCDRDAFDTGLTTLVGQNIGKLELLGAPTDTGAKDAEWGIKQIRLADDEEGLVTTTHSTEQVMAGVEQYGKRYYYLAVHDDAVTFDPEP</sequence>
<reference evidence="2" key="1">
    <citation type="submission" date="2016-10" db="EMBL/GenBank/DDBJ databases">
        <authorList>
            <person name="Varghese N."/>
            <person name="Submissions S."/>
        </authorList>
    </citation>
    <scope>NUCLEOTIDE SEQUENCE [LARGE SCALE GENOMIC DNA]</scope>
    <source>
        <strain evidence="2">DSM 24767</strain>
    </source>
</reference>
<dbReference type="OrthoDB" id="198190at2157"/>
<dbReference type="Proteomes" id="UP000198848">
    <property type="component" value="Unassembled WGS sequence"/>
</dbReference>
<evidence type="ECO:0000313" key="2">
    <source>
        <dbReference type="Proteomes" id="UP000198848"/>
    </source>
</evidence>
<accession>A0A1H1AJ15</accession>
<dbReference type="RefSeq" id="WP_090377443.1">
    <property type="nucleotide sequence ID" value="NZ_FNLC01000001.1"/>
</dbReference>
<organism evidence="1 2">
    <name type="scientific">Natronobacterium texcoconense</name>
    <dbReference type="NCBI Taxonomy" id="1095778"/>
    <lineage>
        <taxon>Archaea</taxon>
        <taxon>Methanobacteriati</taxon>
        <taxon>Methanobacteriota</taxon>
        <taxon>Stenosarchaea group</taxon>
        <taxon>Halobacteria</taxon>
        <taxon>Halobacteriales</taxon>
        <taxon>Natrialbaceae</taxon>
        <taxon>Natronobacterium</taxon>
    </lineage>
</organism>
<dbReference type="EMBL" id="FNLC01000001">
    <property type="protein sequence ID" value="SDQ39763.1"/>
    <property type="molecule type" value="Genomic_DNA"/>
</dbReference>
<dbReference type="AlphaFoldDB" id="A0A1H1AJ15"/>
<dbReference type="STRING" id="1095778.SAMN04489842_0714"/>
<gene>
    <name evidence="1" type="ORF">SAMN04489842_0714</name>
</gene>
<name>A0A1H1AJ15_NATTX</name>
<keyword evidence="2" id="KW-1185">Reference proteome</keyword>